<organism evidence="1 2">
    <name type="scientific">Plakobranchus ocellatus</name>
    <dbReference type="NCBI Taxonomy" id="259542"/>
    <lineage>
        <taxon>Eukaryota</taxon>
        <taxon>Metazoa</taxon>
        <taxon>Spiralia</taxon>
        <taxon>Lophotrochozoa</taxon>
        <taxon>Mollusca</taxon>
        <taxon>Gastropoda</taxon>
        <taxon>Heterobranchia</taxon>
        <taxon>Euthyneura</taxon>
        <taxon>Panpulmonata</taxon>
        <taxon>Sacoglossa</taxon>
        <taxon>Placobranchoidea</taxon>
        <taxon>Plakobranchidae</taxon>
        <taxon>Plakobranchus</taxon>
    </lineage>
</organism>
<keyword evidence="2" id="KW-1185">Reference proteome</keyword>
<dbReference type="Proteomes" id="UP000735302">
    <property type="component" value="Unassembled WGS sequence"/>
</dbReference>
<name>A0AAV3ZIZ3_9GAST</name>
<accession>A0AAV3ZIZ3</accession>
<protein>
    <submittedName>
        <fullName evidence="1">Uncharacterized protein</fullName>
    </submittedName>
</protein>
<dbReference type="EMBL" id="BLXT01002455">
    <property type="protein sequence ID" value="GFN94462.1"/>
    <property type="molecule type" value="Genomic_DNA"/>
</dbReference>
<evidence type="ECO:0000313" key="1">
    <source>
        <dbReference type="EMBL" id="GFN94462.1"/>
    </source>
</evidence>
<dbReference type="AlphaFoldDB" id="A0AAV3ZIZ3"/>
<proteinExistence type="predicted"/>
<reference evidence="1 2" key="1">
    <citation type="journal article" date="2021" name="Elife">
        <title>Chloroplast acquisition without the gene transfer in kleptoplastic sea slugs, Plakobranchus ocellatus.</title>
        <authorList>
            <person name="Maeda T."/>
            <person name="Takahashi S."/>
            <person name="Yoshida T."/>
            <person name="Shimamura S."/>
            <person name="Takaki Y."/>
            <person name="Nagai Y."/>
            <person name="Toyoda A."/>
            <person name="Suzuki Y."/>
            <person name="Arimoto A."/>
            <person name="Ishii H."/>
            <person name="Satoh N."/>
            <person name="Nishiyama T."/>
            <person name="Hasebe M."/>
            <person name="Maruyama T."/>
            <person name="Minagawa J."/>
            <person name="Obokata J."/>
            <person name="Shigenobu S."/>
        </authorList>
    </citation>
    <scope>NUCLEOTIDE SEQUENCE [LARGE SCALE GENOMIC DNA]</scope>
</reference>
<comment type="caution">
    <text evidence="1">The sequence shown here is derived from an EMBL/GenBank/DDBJ whole genome shotgun (WGS) entry which is preliminary data.</text>
</comment>
<gene>
    <name evidence="1" type="ORF">PoB_002096800</name>
</gene>
<evidence type="ECO:0000313" key="2">
    <source>
        <dbReference type="Proteomes" id="UP000735302"/>
    </source>
</evidence>
<sequence>MPGNLFSLSKNQPLLPGILMKFEKETAMEIRPLSSAYLTSWGVGTTVDRESALRFAETFLLRVRALPLRDGGPENLRSPYYRLAVCKN</sequence>